<evidence type="ECO:0000256" key="2">
    <source>
        <dbReference type="ARBA" id="ARBA00022692"/>
    </source>
</evidence>
<feature type="transmembrane region" description="Helical" evidence="5">
    <location>
        <begin position="424"/>
        <end position="443"/>
    </location>
</feature>
<feature type="transmembrane region" description="Helical" evidence="5">
    <location>
        <begin position="38"/>
        <end position="58"/>
    </location>
</feature>
<feature type="transmembrane region" description="Helical" evidence="5">
    <location>
        <begin position="109"/>
        <end position="128"/>
    </location>
</feature>
<dbReference type="EMBL" id="CAKOFQ010007827">
    <property type="protein sequence ID" value="CAH2008673.1"/>
    <property type="molecule type" value="Genomic_DNA"/>
</dbReference>
<dbReference type="InterPro" id="IPR036259">
    <property type="entry name" value="MFS_trans_sf"/>
</dbReference>
<sequence length="508" mass="57355">MQSTADLVTDSVEDLKQNGEKKAEKTFRQMSVKEKLRYTREVITVEPLFAAYVMAAFLCKPALRYLEFEKSCRVNLNLDDPTCDAILLSEHDNYTEQNNQILYLISNMYSWQLPLTVAAPLVLVLFLGSYSDRRQWRKPFLLLPIFGEFFGVFGCILCVVFMKSLPLEAQGVFQTVIPSLFGGQTMLVMAVYSYIADVSTVEMRTLRIGVMQIVLNFITPVTQSFSAHLFNLTGYYGVLLVAGGLYLFGFLYGLFFIKEPRKIKAAKKSFCADVFDPAHAIETFNLVLKKKEGNKRIYIWIVLVTLLFYNIVNVGEGSVFYLYAQSNFKWTPLEMAYFETLNTVVHLIGTAAGVPIFAYFKLSDLTILLLTFLNKILTNLFFGFANTDALLYTATIISIVVGITPIGMRSLATKIVSENDLGKAQSLFGICEAIGVALSSPIYNKGIFNNTATDFPAAFFFFGILLYGICCVLFVWMYIREKAKKKRKSAAEKDKELPMDSYIQTTHM</sequence>
<evidence type="ECO:0000313" key="6">
    <source>
        <dbReference type="EMBL" id="CAH2008673.1"/>
    </source>
</evidence>
<evidence type="ECO:0000256" key="5">
    <source>
        <dbReference type="SAM" id="Phobius"/>
    </source>
</evidence>
<dbReference type="PANTHER" id="PTHR23507">
    <property type="entry name" value="ZGC:174356"/>
    <property type="match status" value="1"/>
</dbReference>
<feature type="transmembrane region" description="Helical" evidence="5">
    <location>
        <begin position="455"/>
        <end position="479"/>
    </location>
</feature>
<comment type="subcellular location">
    <subcellularLocation>
        <location evidence="1">Membrane</location>
        <topology evidence="1">Multi-pass membrane protein</topology>
    </subcellularLocation>
</comment>
<dbReference type="GO" id="GO:0022857">
    <property type="term" value="F:transmembrane transporter activity"/>
    <property type="evidence" value="ECO:0007669"/>
    <property type="project" value="InterPro"/>
</dbReference>
<name>A0A9P0Q6W5_ACAOB</name>
<evidence type="ECO:0000313" key="7">
    <source>
        <dbReference type="Proteomes" id="UP001152888"/>
    </source>
</evidence>
<reference evidence="6" key="1">
    <citation type="submission" date="2022-03" db="EMBL/GenBank/DDBJ databases">
        <authorList>
            <person name="Sayadi A."/>
        </authorList>
    </citation>
    <scope>NUCLEOTIDE SEQUENCE</scope>
</reference>
<feature type="transmembrane region" description="Helical" evidence="5">
    <location>
        <begin position="391"/>
        <end position="412"/>
    </location>
</feature>
<evidence type="ECO:0000256" key="1">
    <source>
        <dbReference type="ARBA" id="ARBA00004141"/>
    </source>
</evidence>
<accession>A0A9P0Q6W5</accession>
<feature type="transmembrane region" description="Helical" evidence="5">
    <location>
        <begin position="176"/>
        <end position="196"/>
    </location>
</feature>
<feature type="transmembrane region" description="Helical" evidence="5">
    <location>
        <begin position="367"/>
        <end position="385"/>
    </location>
</feature>
<protein>
    <recommendedName>
        <fullName evidence="8">Proton-coupled folate transporter</fullName>
    </recommendedName>
</protein>
<keyword evidence="2 5" id="KW-0812">Transmembrane</keyword>
<evidence type="ECO:0008006" key="8">
    <source>
        <dbReference type="Google" id="ProtNLM"/>
    </source>
</evidence>
<dbReference type="Gene3D" id="1.20.1250.20">
    <property type="entry name" value="MFS general substrate transporter like domains"/>
    <property type="match status" value="1"/>
</dbReference>
<organism evidence="6 7">
    <name type="scientific">Acanthoscelides obtectus</name>
    <name type="common">Bean weevil</name>
    <name type="synonym">Bruchus obtectus</name>
    <dbReference type="NCBI Taxonomy" id="200917"/>
    <lineage>
        <taxon>Eukaryota</taxon>
        <taxon>Metazoa</taxon>
        <taxon>Ecdysozoa</taxon>
        <taxon>Arthropoda</taxon>
        <taxon>Hexapoda</taxon>
        <taxon>Insecta</taxon>
        <taxon>Pterygota</taxon>
        <taxon>Neoptera</taxon>
        <taxon>Endopterygota</taxon>
        <taxon>Coleoptera</taxon>
        <taxon>Polyphaga</taxon>
        <taxon>Cucujiformia</taxon>
        <taxon>Chrysomeloidea</taxon>
        <taxon>Chrysomelidae</taxon>
        <taxon>Bruchinae</taxon>
        <taxon>Bruchini</taxon>
        <taxon>Acanthoscelides</taxon>
    </lineage>
</organism>
<feature type="transmembrane region" description="Helical" evidence="5">
    <location>
        <begin position="208"/>
        <end position="229"/>
    </location>
</feature>
<dbReference type="GO" id="GO:0016020">
    <property type="term" value="C:membrane"/>
    <property type="evidence" value="ECO:0007669"/>
    <property type="project" value="UniProtKB-SubCell"/>
</dbReference>
<dbReference type="OrthoDB" id="3026777at2759"/>
<dbReference type="Pfam" id="PF07690">
    <property type="entry name" value="MFS_1"/>
    <property type="match status" value="1"/>
</dbReference>
<feature type="transmembrane region" description="Helical" evidence="5">
    <location>
        <begin position="343"/>
        <end position="360"/>
    </location>
</feature>
<evidence type="ECO:0000256" key="3">
    <source>
        <dbReference type="ARBA" id="ARBA00022989"/>
    </source>
</evidence>
<feature type="transmembrane region" description="Helical" evidence="5">
    <location>
        <begin position="140"/>
        <end position="164"/>
    </location>
</feature>
<feature type="transmembrane region" description="Helical" evidence="5">
    <location>
        <begin position="235"/>
        <end position="257"/>
    </location>
</feature>
<evidence type="ECO:0000256" key="4">
    <source>
        <dbReference type="ARBA" id="ARBA00023136"/>
    </source>
</evidence>
<keyword evidence="4 5" id="KW-0472">Membrane</keyword>
<keyword evidence="7" id="KW-1185">Reference proteome</keyword>
<keyword evidence="3 5" id="KW-1133">Transmembrane helix</keyword>
<comment type="caution">
    <text evidence="6">The sequence shown here is derived from an EMBL/GenBank/DDBJ whole genome shotgun (WGS) entry which is preliminary data.</text>
</comment>
<dbReference type="PANTHER" id="PTHR23507:SF1">
    <property type="entry name" value="FI18259P1-RELATED"/>
    <property type="match status" value="1"/>
</dbReference>
<feature type="transmembrane region" description="Helical" evidence="5">
    <location>
        <begin position="297"/>
        <end position="323"/>
    </location>
</feature>
<dbReference type="InterPro" id="IPR011701">
    <property type="entry name" value="MFS"/>
</dbReference>
<gene>
    <name evidence="6" type="ORF">ACAOBT_LOCUS30396</name>
</gene>
<proteinExistence type="predicted"/>
<dbReference type="Proteomes" id="UP001152888">
    <property type="component" value="Unassembled WGS sequence"/>
</dbReference>
<dbReference type="SUPFAM" id="SSF103473">
    <property type="entry name" value="MFS general substrate transporter"/>
    <property type="match status" value="1"/>
</dbReference>
<dbReference type="AlphaFoldDB" id="A0A9P0Q6W5"/>